<dbReference type="AlphaFoldDB" id="A0A6A6NFT9"/>
<dbReference type="EMBL" id="JAAGAX010000001">
    <property type="protein sequence ID" value="KAF2324001.1"/>
    <property type="molecule type" value="Genomic_DNA"/>
</dbReference>
<reference evidence="3 4" key="1">
    <citation type="journal article" date="2020" name="Mol. Plant">
        <title>The Chromosome-Based Rubber Tree Genome Provides New Insights into Spurge Genome Evolution and Rubber Biosynthesis.</title>
        <authorList>
            <person name="Liu J."/>
            <person name="Shi C."/>
            <person name="Shi C.C."/>
            <person name="Li W."/>
            <person name="Zhang Q.J."/>
            <person name="Zhang Y."/>
            <person name="Li K."/>
            <person name="Lu H.F."/>
            <person name="Shi C."/>
            <person name="Zhu S.T."/>
            <person name="Xiao Z.Y."/>
            <person name="Nan H."/>
            <person name="Yue Y."/>
            <person name="Zhu X.G."/>
            <person name="Wu Y."/>
            <person name="Hong X.N."/>
            <person name="Fan G.Y."/>
            <person name="Tong Y."/>
            <person name="Zhang D."/>
            <person name="Mao C.L."/>
            <person name="Liu Y.L."/>
            <person name="Hao S.J."/>
            <person name="Liu W.Q."/>
            <person name="Lv M.Q."/>
            <person name="Zhang H.B."/>
            <person name="Liu Y."/>
            <person name="Hu-Tang G.R."/>
            <person name="Wang J.P."/>
            <person name="Wang J.H."/>
            <person name="Sun Y.H."/>
            <person name="Ni S.B."/>
            <person name="Chen W.B."/>
            <person name="Zhang X.C."/>
            <person name="Jiao Y.N."/>
            <person name="Eichler E.E."/>
            <person name="Li G.H."/>
            <person name="Liu X."/>
            <person name="Gao L.Z."/>
        </authorList>
    </citation>
    <scope>NUCLEOTIDE SEQUENCE [LARGE SCALE GENOMIC DNA]</scope>
    <source>
        <strain evidence="4">cv. GT1</strain>
        <tissue evidence="3">Leaf</tissue>
    </source>
</reference>
<feature type="region of interest" description="Disordered" evidence="2">
    <location>
        <begin position="126"/>
        <end position="151"/>
    </location>
</feature>
<evidence type="ECO:0000313" key="3">
    <source>
        <dbReference type="EMBL" id="KAF2324001.1"/>
    </source>
</evidence>
<protein>
    <submittedName>
        <fullName evidence="3">Uncharacterized protein</fullName>
    </submittedName>
</protein>
<dbReference type="PANTHER" id="PTHR47976:SF30">
    <property type="entry name" value="RECEPTOR-LIKE SERINE_THREONINE-PROTEIN KINASE"/>
    <property type="match status" value="1"/>
</dbReference>
<name>A0A6A6NFT9_HEVBR</name>
<dbReference type="Proteomes" id="UP000467840">
    <property type="component" value="Chromosome 5"/>
</dbReference>
<sequence>MKKAEEDQLEDMVDGSEDIQLHKSEAVEMMRVAIWCLHSDYTRRPSMSVVVKVLEGTVDVEADLDYAIHNPIAMAAIRREVELGTTTPVLPSFLSGPRVSSCTSTPYEGTVMGDVDESLFGFDGMKTDGTPTRFQDGEGGKRMNSRSHRQW</sequence>
<dbReference type="PANTHER" id="PTHR47976">
    <property type="entry name" value="G-TYPE LECTIN S-RECEPTOR-LIKE SERINE/THREONINE-PROTEIN KINASE SD2-5"/>
    <property type="match status" value="1"/>
</dbReference>
<keyword evidence="4" id="KW-1185">Reference proteome</keyword>
<evidence type="ECO:0000256" key="2">
    <source>
        <dbReference type="SAM" id="MobiDB-lite"/>
    </source>
</evidence>
<comment type="caution">
    <text evidence="3">The sequence shown here is derived from an EMBL/GenBank/DDBJ whole genome shotgun (WGS) entry which is preliminary data.</text>
</comment>
<organism evidence="3 4">
    <name type="scientific">Hevea brasiliensis</name>
    <name type="common">Para rubber tree</name>
    <name type="synonym">Siphonia brasiliensis</name>
    <dbReference type="NCBI Taxonomy" id="3981"/>
    <lineage>
        <taxon>Eukaryota</taxon>
        <taxon>Viridiplantae</taxon>
        <taxon>Streptophyta</taxon>
        <taxon>Embryophyta</taxon>
        <taxon>Tracheophyta</taxon>
        <taxon>Spermatophyta</taxon>
        <taxon>Magnoliopsida</taxon>
        <taxon>eudicotyledons</taxon>
        <taxon>Gunneridae</taxon>
        <taxon>Pentapetalae</taxon>
        <taxon>rosids</taxon>
        <taxon>fabids</taxon>
        <taxon>Malpighiales</taxon>
        <taxon>Euphorbiaceae</taxon>
        <taxon>Crotonoideae</taxon>
        <taxon>Micrandreae</taxon>
        <taxon>Hevea</taxon>
    </lineage>
</organism>
<dbReference type="Gene3D" id="1.10.510.10">
    <property type="entry name" value="Transferase(Phosphotransferase) domain 1"/>
    <property type="match status" value="1"/>
</dbReference>
<keyword evidence="1" id="KW-0732">Signal</keyword>
<proteinExistence type="predicted"/>
<evidence type="ECO:0000313" key="4">
    <source>
        <dbReference type="Proteomes" id="UP000467840"/>
    </source>
</evidence>
<accession>A0A6A6NFT9</accession>
<evidence type="ECO:0000256" key="1">
    <source>
        <dbReference type="ARBA" id="ARBA00022729"/>
    </source>
</evidence>
<dbReference type="InterPro" id="IPR051343">
    <property type="entry name" value="G-type_lectin_kinases/EP1-like"/>
</dbReference>
<gene>
    <name evidence="3" type="ORF">GH714_006090</name>
</gene>